<evidence type="ECO:0000313" key="9">
    <source>
        <dbReference type="Proteomes" id="UP001176891"/>
    </source>
</evidence>
<comment type="subcellular location">
    <subcellularLocation>
        <location evidence="1">Cell outer membrane</location>
    </subcellularLocation>
</comment>
<dbReference type="PROSITE" id="PS51257">
    <property type="entry name" value="PROKAR_LIPOPROTEIN"/>
    <property type="match status" value="1"/>
</dbReference>
<evidence type="ECO:0000259" key="6">
    <source>
        <dbReference type="Pfam" id="PF07980"/>
    </source>
</evidence>
<dbReference type="Gene3D" id="1.25.40.390">
    <property type="match status" value="1"/>
</dbReference>
<gene>
    <name evidence="8" type="ORF">Q4Q39_08985</name>
</gene>
<organism evidence="8 9">
    <name type="scientific">Flavivirga amylovorans</name>
    <dbReference type="NCBI Taxonomy" id="870486"/>
    <lineage>
        <taxon>Bacteria</taxon>
        <taxon>Pseudomonadati</taxon>
        <taxon>Bacteroidota</taxon>
        <taxon>Flavobacteriia</taxon>
        <taxon>Flavobacteriales</taxon>
        <taxon>Flavobacteriaceae</taxon>
        <taxon>Flavivirga</taxon>
    </lineage>
</organism>
<dbReference type="Pfam" id="PF14322">
    <property type="entry name" value="SusD-like_3"/>
    <property type="match status" value="1"/>
</dbReference>
<protein>
    <submittedName>
        <fullName evidence="8">RagB/SusD family nutrient uptake outer membrane protein</fullName>
    </submittedName>
</protein>
<evidence type="ECO:0000256" key="4">
    <source>
        <dbReference type="ARBA" id="ARBA00023136"/>
    </source>
</evidence>
<evidence type="ECO:0000256" key="2">
    <source>
        <dbReference type="ARBA" id="ARBA00006275"/>
    </source>
</evidence>
<dbReference type="InterPro" id="IPR012944">
    <property type="entry name" value="SusD_RagB_dom"/>
</dbReference>
<comment type="caution">
    <text evidence="8">The sequence shown here is derived from an EMBL/GenBank/DDBJ whole genome shotgun (WGS) entry which is preliminary data.</text>
</comment>
<keyword evidence="9" id="KW-1185">Reference proteome</keyword>
<feature type="domain" description="RagB/SusD" evidence="6">
    <location>
        <begin position="340"/>
        <end position="480"/>
    </location>
</feature>
<comment type="similarity">
    <text evidence="2">Belongs to the SusD family.</text>
</comment>
<evidence type="ECO:0000259" key="7">
    <source>
        <dbReference type="Pfam" id="PF14322"/>
    </source>
</evidence>
<dbReference type="CDD" id="cd08977">
    <property type="entry name" value="SusD"/>
    <property type="match status" value="1"/>
</dbReference>
<accession>A0ABT8X0Q6</accession>
<keyword evidence="5" id="KW-0998">Cell outer membrane</keyword>
<dbReference type="SUPFAM" id="SSF48452">
    <property type="entry name" value="TPR-like"/>
    <property type="match status" value="1"/>
</dbReference>
<keyword evidence="4" id="KW-0472">Membrane</keyword>
<feature type="domain" description="SusD-like N-terminal" evidence="7">
    <location>
        <begin position="34"/>
        <end position="238"/>
    </location>
</feature>
<proteinExistence type="inferred from homology"/>
<dbReference type="EMBL" id="JAUOEM010000003">
    <property type="protein sequence ID" value="MDO5987529.1"/>
    <property type="molecule type" value="Genomic_DNA"/>
</dbReference>
<evidence type="ECO:0000256" key="3">
    <source>
        <dbReference type="ARBA" id="ARBA00022729"/>
    </source>
</evidence>
<evidence type="ECO:0000256" key="5">
    <source>
        <dbReference type="ARBA" id="ARBA00023237"/>
    </source>
</evidence>
<keyword evidence="3" id="KW-0732">Signal</keyword>
<dbReference type="RefSeq" id="WP_303282091.1">
    <property type="nucleotide sequence ID" value="NZ_BAABCZ010000010.1"/>
</dbReference>
<name>A0ABT8X0Q6_9FLAO</name>
<dbReference type="InterPro" id="IPR033985">
    <property type="entry name" value="SusD-like_N"/>
</dbReference>
<reference evidence="8" key="1">
    <citation type="submission" date="2023-07" db="EMBL/GenBank/DDBJ databases">
        <title>Two novel species in the genus Flavivirga.</title>
        <authorList>
            <person name="Kwon K."/>
        </authorList>
    </citation>
    <scope>NUCLEOTIDE SEQUENCE</scope>
    <source>
        <strain evidence="8">KACC 14157</strain>
    </source>
</reference>
<dbReference type="InterPro" id="IPR011990">
    <property type="entry name" value="TPR-like_helical_dom_sf"/>
</dbReference>
<evidence type="ECO:0000256" key="1">
    <source>
        <dbReference type="ARBA" id="ARBA00004442"/>
    </source>
</evidence>
<dbReference type="Pfam" id="PF07980">
    <property type="entry name" value="SusD_RagB"/>
    <property type="match status" value="1"/>
</dbReference>
<sequence length="480" mass="54612">MKYLVKNKNNYLKLNISCSLLVFLTVITFLSCEDFVDIDAPKDQVVTEEVFSTDETVTAAISGVYSLMTSNFDNIFNTSLEVYTGIASDEFTNHNTAISQEQYYTNELQSDNTLLYTQFWGIPYNVIANVNVIAENLENNTNVSAELRDQVLGEALFVRAFTHFYLTNLFGDIPYVDTSDVEINASISRSSQSEVYNFIIEDLLRAQNLMIDGFEYSSEQKVRPNKSAVTAFLARVYLYVEDWENAEIQATNIISQSGVYNLENNLDNVFLPDSNEVIWQLKSVFFENRTRQGDIFVLGFPPGNFLFTTSLSHSLVNAFELGDSRRSQWVGLLDFGFASWHYPFKYKNGIFNQPNAAEYSVVLRLAEQFLIRAEARAQQGDQAGAVSDLDEIRNRANLPLIQVTNPGISLPNLLLAIEQERRVELFAEFGHRWLDLKRTSRIDEVLGAIKTNWESTDAFFPIPEQEIINNPNLLPQNEGY</sequence>
<dbReference type="Proteomes" id="UP001176891">
    <property type="component" value="Unassembled WGS sequence"/>
</dbReference>
<evidence type="ECO:0000313" key="8">
    <source>
        <dbReference type="EMBL" id="MDO5987529.1"/>
    </source>
</evidence>